<dbReference type="Proteomes" id="UP000701801">
    <property type="component" value="Unassembled WGS sequence"/>
</dbReference>
<dbReference type="EMBL" id="CAJVRM010000752">
    <property type="protein sequence ID" value="CAG8984162.1"/>
    <property type="molecule type" value="Genomic_DNA"/>
</dbReference>
<feature type="compositionally biased region" description="Polar residues" evidence="1">
    <location>
        <begin position="263"/>
        <end position="280"/>
    </location>
</feature>
<dbReference type="OrthoDB" id="3557471at2759"/>
<evidence type="ECO:0000313" key="2">
    <source>
        <dbReference type="EMBL" id="CAG8984162.1"/>
    </source>
</evidence>
<sequence length="558" mass="62450">MDPLSITSTVASIVGICLKTAKSLSDLRDKYKDAEMTILAIHSETSVIGATLSKIQCLLLTNPEALSPKIQEDPGIEVKATFDVALTGCAMIYSCIEIEVGRLRSYAAESDHPSWKAKSKFLWNEDTMNLYSIDIDKTSETSADIHRIVKEKNTEDVLESAAVRTRTLRDAYPQSKAPASIFDTHQLEDTRFGDGAFILGSATFGFDDAIINSHVYRRTLADATQYGKNQSDLSPTSSDAGSALNTQGDEISIGSEVRRKKSGSSLQVPNEISRQRNSTLSSTAAMRACSGSVMGPWAKYTTRKFRTRQLRFEVVFETPVLSCCPTTNATGPIQKRPIHYIDGTNSFYNDTRSSHEILQPDKSFMYSADDELASWVKLLSSLQMIEKDSRSKLSYIPNPTTDPWNLRNRFGDNRSIKRVLEQLQRRLIPRVTGGAEDKHNIRFLGLPQILMRLNNDDTQFNAGTFTLEARDRLQRFILEIDTALKNFQQTEVLEVISGHINTMVLDITNPTDIRPSVSKSGHKPLSDETKVQKDIIWKTLMIRMFVGCHYMISMRGTS</sequence>
<name>A0A9N9M2I1_9HELO</name>
<evidence type="ECO:0000313" key="3">
    <source>
        <dbReference type="Proteomes" id="UP000701801"/>
    </source>
</evidence>
<evidence type="ECO:0000256" key="1">
    <source>
        <dbReference type="SAM" id="MobiDB-lite"/>
    </source>
</evidence>
<comment type="caution">
    <text evidence="2">The sequence shown here is derived from an EMBL/GenBank/DDBJ whole genome shotgun (WGS) entry which is preliminary data.</text>
</comment>
<protein>
    <recommendedName>
        <fullName evidence="4">Fungal N-terminal domain-containing protein</fullName>
    </recommendedName>
</protein>
<keyword evidence="3" id="KW-1185">Reference proteome</keyword>
<organism evidence="2 3">
    <name type="scientific">Hymenoscyphus albidus</name>
    <dbReference type="NCBI Taxonomy" id="595503"/>
    <lineage>
        <taxon>Eukaryota</taxon>
        <taxon>Fungi</taxon>
        <taxon>Dikarya</taxon>
        <taxon>Ascomycota</taxon>
        <taxon>Pezizomycotina</taxon>
        <taxon>Leotiomycetes</taxon>
        <taxon>Helotiales</taxon>
        <taxon>Helotiaceae</taxon>
        <taxon>Hymenoscyphus</taxon>
    </lineage>
</organism>
<dbReference type="AlphaFoldDB" id="A0A9N9M2I1"/>
<proteinExistence type="predicted"/>
<feature type="region of interest" description="Disordered" evidence="1">
    <location>
        <begin position="227"/>
        <end position="280"/>
    </location>
</feature>
<evidence type="ECO:0008006" key="4">
    <source>
        <dbReference type="Google" id="ProtNLM"/>
    </source>
</evidence>
<feature type="compositionally biased region" description="Polar residues" evidence="1">
    <location>
        <begin position="227"/>
        <end position="249"/>
    </location>
</feature>
<accession>A0A9N9M2I1</accession>
<gene>
    <name evidence="2" type="ORF">HYALB_00008164</name>
</gene>
<reference evidence="2" key="1">
    <citation type="submission" date="2021-07" db="EMBL/GenBank/DDBJ databases">
        <authorList>
            <person name="Durling M."/>
        </authorList>
    </citation>
    <scope>NUCLEOTIDE SEQUENCE</scope>
</reference>